<gene>
    <name evidence="4" type="ORF">ACFPOD_02480</name>
</gene>
<dbReference type="SUPFAM" id="SSF51445">
    <property type="entry name" value="(Trans)glycosidases"/>
    <property type="match status" value="1"/>
</dbReference>
<dbReference type="RefSeq" id="WP_223020200.1">
    <property type="nucleotide sequence ID" value="NZ_CP078143.1"/>
</dbReference>
<protein>
    <submittedName>
        <fullName evidence="4">Glycoside hydrolase/phage tail family protein</fullName>
    </submittedName>
</protein>
<dbReference type="Proteomes" id="UP001596107">
    <property type="component" value="Unassembled WGS sequence"/>
</dbReference>
<evidence type="ECO:0000259" key="1">
    <source>
        <dbReference type="Pfam" id="PF13547"/>
    </source>
</evidence>
<dbReference type="Pfam" id="PF13547">
    <property type="entry name" value="GTA_TIM"/>
    <property type="match status" value="1"/>
</dbReference>
<comment type="caution">
    <text evidence="4">The sequence shown here is derived from an EMBL/GenBank/DDBJ whole genome shotgun (WGS) entry which is preliminary data.</text>
</comment>
<dbReference type="InterPro" id="IPR032876">
    <property type="entry name" value="J_dom"/>
</dbReference>
<evidence type="ECO:0000313" key="5">
    <source>
        <dbReference type="Proteomes" id="UP001596107"/>
    </source>
</evidence>
<dbReference type="Pfam" id="PF23666">
    <property type="entry name" value="Rcc01698_C"/>
    <property type="match status" value="1"/>
</dbReference>
<evidence type="ECO:0000259" key="2">
    <source>
        <dbReference type="Pfam" id="PF13550"/>
    </source>
</evidence>
<dbReference type="Pfam" id="PF13550">
    <property type="entry name" value="Phage-tail_3"/>
    <property type="match status" value="1"/>
</dbReference>
<proteinExistence type="predicted"/>
<organism evidence="4 5">
    <name type="scientific">Nitratireductor kimnyeongensis</name>
    <dbReference type="NCBI Taxonomy" id="430679"/>
    <lineage>
        <taxon>Bacteria</taxon>
        <taxon>Pseudomonadati</taxon>
        <taxon>Pseudomonadota</taxon>
        <taxon>Alphaproteobacteria</taxon>
        <taxon>Hyphomicrobiales</taxon>
        <taxon>Phyllobacteriaceae</taxon>
        <taxon>Nitratireductor</taxon>
    </lineage>
</organism>
<feature type="domain" description="Tip attachment protein J" evidence="2">
    <location>
        <begin position="811"/>
        <end position="973"/>
    </location>
</feature>
<dbReference type="EMBL" id="JBHSNB010000001">
    <property type="protein sequence ID" value="MFC5583962.1"/>
    <property type="molecule type" value="Genomic_DNA"/>
</dbReference>
<dbReference type="InterPro" id="IPR056490">
    <property type="entry name" value="Rcc01698_C"/>
</dbReference>
<feature type="domain" description="Rcc01698-like C-terminal" evidence="3">
    <location>
        <begin position="1063"/>
        <end position="1162"/>
    </location>
</feature>
<sequence length="1320" mass="142729">MATLVLQAAGAFLGGFLGPVGVTLGTAAGALAGYVVDRALFGGAQHYEGPRLSAARPFSGEEGSPLPRLYGTVRTGGTLIWATRFEETSTTERQGGKGGPKATTYSYFANAAFAICDGEIAGVRRIWADGEEVDQSRVNIRVYRGTEDQMPDPLIEAKQGAGNAPAYRGTAYVVIDRMPIDDYGRRIPQLQFEVLRPVATLNAKVGSVALIPGSTEFGLSPKAVEIRNSPGKHTVVNRNTRVAESDFEASLDELQALMPNLKSISLVVSWFGTDLRAGHCQIKPMVSSHGSSTFPLDWEEIWEQMGVPPAFLDHFSGSGRNEKWSVSSLEREDAQVVSYTEQGAAYGGTPSDHTVVAAIRAIRARGLKVWLYPFIMMDVPAGNDLPSPDGGMHQPVYPWRGRITCYPAPGRPGTADKTAAADAQVAALLGDADAAAYILGEDTVDFIGDPDEWGYRRFLLHYAHLAAMAGGVDGFLIGSELRGLTQLRDQNGQYPFVEGLRGLANEVRAIVGAGATITYGADWTEYFGHQPADGSGDVFFHLDPLWADDAIDAVGIDNYMPLSDWRDEDQAGGNPDGFYGPYDPLGLRESIAAGEGFDWFYASEADRRARLRTPITDGAYGKPWVFRYKDLVAWWSNPHFDRLGGVEQALPTAWIPASKPLIFTELGCPAVDKGPNQPNVFPDAKSSENALPHFSNGGRSDLAQHRLLEAHYDYWAETGPHNPVSPVYQAPMVDPQMFSLWAWDARPFPAFPVRTGVWGDGGNWATGHWLNGRASSATAGDLINAILDDHGLERGETANADGWVSGYVIANPTTARAALEPILDLFGIGAHEQEGKLSFRSLASALGDTREIADLAMQDDGAAVERMREPDHALPAELHLDFRDEMRDHQAATKRVAHIGAKGRRTHFLSFPGVLTAPEAEIQAKEWLFRHWAAREEAQFVLPPSEYGIEPGMIVHLPEVLGAGRYLVTELEDGLLRRIKARRVLANPSPAVGAAPSPPADNSEQEESAAFALMLDLPWQPGTRESHEQFRLAVHSAPWNSHVAFASPEESGFEMRSRIEKRATIGFLKQGLGSGVLGRQDRSRTITVELLSGALESVSPAQILNGANAAAVFSEAGVWEVLQFTTAEEVEPSVWQLGGLLRGQLGTDDAMKAGAPAGAGFVLLDQAVQAAGLRAAEIGLERNWRIGPAGAALGSTRFFQTRVAGGMRALVPLSPVHLRARKTATEAVVLSWVRRGRVDADNWLGEDVPLGETNERYRIDVAGSSGTVVRSATSTTASWTYTSEMKAEDFAEASPNLRFTIRQLSERVGPGLPATIIFTG</sequence>
<dbReference type="InterPro" id="IPR025195">
    <property type="entry name" value="GTA_TIM_dom"/>
</dbReference>
<dbReference type="CDD" id="cd19607">
    <property type="entry name" value="GTA_TIM-barrel-like"/>
    <property type="match status" value="1"/>
</dbReference>
<dbReference type="InterPro" id="IPR017853">
    <property type="entry name" value="GH"/>
</dbReference>
<accession>A0ABW0T487</accession>
<name>A0ABW0T487_9HYPH</name>
<reference evidence="5" key="1">
    <citation type="journal article" date="2019" name="Int. J. Syst. Evol. Microbiol.">
        <title>The Global Catalogue of Microorganisms (GCM) 10K type strain sequencing project: providing services to taxonomists for standard genome sequencing and annotation.</title>
        <authorList>
            <consortium name="The Broad Institute Genomics Platform"/>
            <consortium name="The Broad Institute Genome Sequencing Center for Infectious Disease"/>
            <person name="Wu L."/>
            <person name="Ma J."/>
        </authorList>
    </citation>
    <scope>NUCLEOTIDE SEQUENCE [LARGE SCALE GENOMIC DNA]</scope>
    <source>
        <strain evidence="5">JCM 3366</strain>
    </source>
</reference>
<evidence type="ECO:0000313" key="4">
    <source>
        <dbReference type="EMBL" id="MFC5583962.1"/>
    </source>
</evidence>
<evidence type="ECO:0000259" key="3">
    <source>
        <dbReference type="Pfam" id="PF23666"/>
    </source>
</evidence>
<dbReference type="GO" id="GO:0016787">
    <property type="term" value="F:hydrolase activity"/>
    <property type="evidence" value="ECO:0007669"/>
    <property type="project" value="UniProtKB-KW"/>
</dbReference>
<keyword evidence="4" id="KW-0378">Hydrolase</keyword>
<feature type="domain" description="GTA TIM-barrel-like" evidence="1">
    <location>
        <begin position="453"/>
        <end position="752"/>
    </location>
</feature>
<dbReference type="Gene3D" id="3.20.20.80">
    <property type="entry name" value="Glycosidases"/>
    <property type="match status" value="1"/>
</dbReference>
<keyword evidence="5" id="KW-1185">Reference proteome</keyword>